<organism evidence="1 2">
    <name type="scientific">Polaribacter cellanae</name>
    <dbReference type="NCBI Taxonomy" id="2818493"/>
    <lineage>
        <taxon>Bacteria</taxon>
        <taxon>Pseudomonadati</taxon>
        <taxon>Bacteroidota</taxon>
        <taxon>Flavobacteriia</taxon>
        <taxon>Flavobacteriales</taxon>
        <taxon>Flavobacteriaceae</taxon>
    </lineage>
</organism>
<dbReference type="NCBIfam" id="TIGR01200">
    <property type="entry name" value="GLPGLI"/>
    <property type="match status" value="1"/>
</dbReference>
<sequence>MKKHIFLIVVTVFNYVQSQNSKKGIIYYDFIDNHYNVSYNSYLVFNQNTSYFITAKDSLGLSNSKTNGNNEETLIEVDNFNEAKKTRKNGLYVYLDKKLDSIYFSDAFTLTTETIFSKEKRPKLNWKLINEEKKIGKFNCKKATVIFRGRNYICWYSQEIPLPYGPWKIQGLPGIILEVKTEDNFISFLFKKIKYPEENVDIPLNNKSIIPKNKKVYAFKDYLQQREKHIKMKENSLKILAKKFNVQVDPFSQKDNFIEIFEKK</sequence>
<protein>
    <submittedName>
        <fullName evidence="1">GLPGLI family protein</fullName>
    </submittedName>
</protein>
<keyword evidence="2" id="KW-1185">Reference proteome</keyword>
<evidence type="ECO:0000313" key="1">
    <source>
        <dbReference type="EMBL" id="QTE21359.1"/>
    </source>
</evidence>
<accession>A0A975H5Y4</accession>
<dbReference type="AlphaFoldDB" id="A0A975H5Y4"/>
<evidence type="ECO:0000313" key="2">
    <source>
        <dbReference type="Proteomes" id="UP000663920"/>
    </source>
</evidence>
<dbReference type="KEGG" id="pcea:J3359_11025"/>
<name>A0A975H5Y4_9FLAO</name>
<dbReference type="RefSeq" id="WP_208076918.1">
    <property type="nucleotide sequence ID" value="NZ_CP071869.1"/>
</dbReference>
<dbReference type="InterPro" id="IPR005901">
    <property type="entry name" value="GLPGLI"/>
</dbReference>
<proteinExistence type="predicted"/>
<dbReference type="Proteomes" id="UP000663920">
    <property type="component" value="Chromosome"/>
</dbReference>
<reference evidence="1 2" key="1">
    <citation type="submission" date="2021-03" db="EMBL/GenBank/DDBJ databases">
        <title>Complete genome of Polaribacter_sp.SM13.</title>
        <authorList>
            <person name="Jeong S.W."/>
            <person name="Bae J.W."/>
        </authorList>
    </citation>
    <scope>NUCLEOTIDE SEQUENCE [LARGE SCALE GENOMIC DNA]</scope>
    <source>
        <strain evidence="1 2">SM13</strain>
    </source>
</reference>
<gene>
    <name evidence="1" type="ORF">J3359_11025</name>
</gene>
<dbReference type="EMBL" id="CP071869">
    <property type="protein sequence ID" value="QTE21359.1"/>
    <property type="molecule type" value="Genomic_DNA"/>
</dbReference>